<sequence>MTRTLLPLLAAASLTACQNLPGTAPDIGDNLVLLSAQHCLQEAVGDNDRVHYGPCLKITDVNGRKPAVRSDGFITLAVGQAATLGTACVYRLADGQPIPATVETAIFEVKRDTFTRGGQRWYLHAHKKARGVIGCSPTLARSVYPLEETD</sequence>
<evidence type="ECO:0000313" key="1">
    <source>
        <dbReference type="EMBL" id="RMJ04160.1"/>
    </source>
</evidence>
<reference evidence="1 2" key="1">
    <citation type="submission" date="2018-08" db="EMBL/GenBank/DDBJ databases">
        <title>Whole Genome Sequence of the Moderate Halophilic Marine Bacterium Marinobacter litoralis Sw-45.</title>
        <authorList>
            <person name="Musa H."/>
        </authorList>
    </citation>
    <scope>NUCLEOTIDE SEQUENCE [LARGE SCALE GENOMIC DNA]</scope>
    <source>
        <strain evidence="1 2">Sw-45</strain>
    </source>
</reference>
<protein>
    <recommendedName>
        <fullName evidence="3">Lipoprotein</fullName>
    </recommendedName>
</protein>
<dbReference type="RefSeq" id="WP_114334265.1">
    <property type="nucleotide sequence ID" value="NZ_QMDL01000002.1"/>
</dbReference>
<comment type="caution">
    <text evidence="1">The sequence shown here is derived from an EMBL/GenBank/DDBJ whole genome shotgun (WGS) entry which is preliminary data.</text>
</comment>
<dbReference type="AlphaFoldDB" id="A0A3M2RFR6"/>
<name>A0A3M2RFR6_9GAMM</name>
<evidence type="ECO:0008006" key="3">
    <source>
        <dbReference type="Google" id="ProtNLM"/>
    </source>
</evidence>
<dbReference type="OrthoDB" id="6367612at2"/>
<dbReference type="EMBL" id="QMDL01000002">
    <property type="protein sequence ID" value="RMJ04160.1"/>
    <property type="molecule type" value="Genomic_DNA"/>
</dbReference>
<keyword evidence="2" id="KW-1185">Reference proteome</keyword>
<gene>
    <name evidence="1" type="ORF">DOQ08_01480</name>
</gene>
<accession>A0A3M2RFR6</accession>
<proteinExistence type="predicted"/>
<dbReference type="PROSITE" id="PS51257">
    <property type="entry name" value="PROKAR_LIPOPROTEIN"/>
    <property type="match status" value="1"/>
</dbReference>
<dbReference type="Proteomes" id="UP000265903">
    <property type="component" value="Unassembled WGS sequence"/>
</dbReference>
<organism evidence="1 2">
    <name type="scientific">Marinobacter litoralis</name>
    <dbReference type="NCBI Taxonomy" id="187981"/>
    <lineage>
        <taxon>Bacteria</taxon>
        <taxon>Pseudomonadati</taxon>
        <taxon>Pseudomonadota</taxon>
        <taxon>Gammaproteobacteria</taxon>
        <taxon>Pseudomonadales</taxon>
        <taxon>Marinobacteraceae</taxon>
        <taxon>Marinobacter</taxon>
    </lineage>
</organism>
<evidence type="ECO:0000313" key="2">
    <source>
        <dbReference type="Proteomes" id="UP000265903"/>
    </source>
</evidence>